<comment type="caution">
    <text evidence="9">The sequence shown here is derived from an EMBL/GenBank/DDBJ whole genome shotgun (WGS) entry which is preliminary data.</text>
</comment>
<evidence type="ECO:0000256" key="7">
    <source>
        <dbReference type="ARBA" id="ARBA00049625"/>
    </source>
</evidence>
<dbReference type="Pfam" id="PF00227">
    <property type="entry name" value="Proteasome"/>
    <property type="match status" value="1"/>
</dbReference>
<dbReference type="GO" id="GO:0010498">
    <property type="term" value="P:proteasomal protein catabolic process"/>
    <property type="evidence" value="ECO:0007669"/>
    <property type="project" value="InterPro"/>
</dbReference>
<dbReference type="OMA" id="MKRDHDK"/>
<dbReference type="Gene3D" id="3.60.20.10">
    <property type="entry name" value="Glutamine Phosphoribosylpyrophosphate, subunit 1, domain 1"/>
    <property type="match status" value="1"/>
</dbReference>
<dbReference type="PANTHER" id="PTHR32194:SF2">
    <property type="entry name" value="PROTEASOME SUBUNIT BETA TYPE-1"/>
    <property type="match status" value="1"/>
</dbReference>
<dbReference type="PANTHER" id="PTHR32194">
    <property type="entry name" value="METALLOPROTEASE TLDD"/>
    <property type="match status" value="1"/>
</dbReference>
<comment type="subunit">
    <text evidence="6">The 26S proteasome consists of a 20S proteasome core and two 19S regulatory subunits. The 20S proteasome core is composed of 28 subunits that are arranged in four stacked rings, resulting in a barrel-shaped structure. The two end rings are each formed by seven alpha subunits, and the two central rings are each formed by seven beta subunits. The catalytic chamber with the active sites is on the inside of the barrel.</text>
</comment>
<keyword evidence="4 8" id="KW-0539">Nucleus</keyword>
<dbReference type="InterPro" id="IPR035206">
    <property type="entry name" value="Proteasome_beta2"/>
</dbReference>
<name>A0A553N8J5_TIGCA</name>
<dbReference type="InterPro" id="IPR001353">
    <property type="entry name" value="Proteasome_sua/b"/>
</dbReference>
<dbReference type="PROSITE" id="PS51476">
    <property type="entry name" value="PROTEASOME_BETA_2"/>
    <property type="match status" value="1"/>
</dbReference>
<evidence type="ECO:0000256" key="1">
    <source>
        <dbReference type="ARBA" id="ARBA00011656"/>
    </source>
</evidence>
<comment type="similarity">
    <text evidence="8">Belongs to the peptidase T1B family.</text>
</comment>
<dbReference type="InterPro" id="IPR023333">
    <property type="entry name" value="Proteasome_suB-type"/>
</dbReference>
<comment type="subunit">
    <text evidence="8">Component of the proteasome complex.</text>
</comment>
<evidence type="ECO:0000256" key="4">
    <source>
        <dbReference type="ARBA" id="ARBA00023242"/>
    </source>
</evidence>
<dbReference type="GO" id="GO:0005737">
    <property type="term" value="C:cytoplasm"/>
    <property type="evidence" value="ECO:0007669"/>
    <property type="project" value="UniProtKB-SubCell"/>
</dbReference>
<evidence type="ECO:0000256" key="2">
    <source>
        <dbReference type="ARBA" id="ARBA00022490"/>
    </source>
</evidence>
<dbReference type="InterPro" id="IPR016050">
    <property type="entry name" value="Proteasome_bsu_CS"/>
</dbReference>
<dbReference type="CDD" id="cd03758">
    <property type="entry name" value="proteasome_beta_type_2"/>
    <property type="match status" value="1"/>
</dbReference>
<dbReference type="AlphaFoldDB" id="A0A553N8J5"/>
<comment type="subunit">
    <text evidence="1">The 26S proteasome consists of a 20S proteasome core and two 19S regulatory subunits. The 20S proteasome core is a barrel-shaped complex made of 28 subunits that are arranged in four stacked rings. The two outer rings are each formed by seven alpha subunits, and the two inner rings are formed by seven beta subunits. The proteolytic activity is exerted by three beta-subunits PSMB5, PSMB6 and PSMB7.</text>
</comment>
<protein>
    <recommendedName>
        <fullName evidence="8">Proteasome subunit beta</fullName>
    </recommendedName>
</protein>
<proteinExistence type="inferred from homology"/>
<reference evidence="9 10" key="1">
    <citation type="journal article" date="2018" name="Nat. Ecol. Evol.">
        <title>Genomic signatures of mitonuclear coevolution across populations of Tigriopus californicus.</title>
        <authorList>
            <person name="Barreto F.S."/>
            <person name="Watson E.T."/>
            <person name="Lima T.G."/>
            <person name="Willett C.S."/>
            <person name="Edmands S."/>
            <person name="Li W."/>
            <person name="Burton R.S."/>
        </authorList>
    </citation>
    <scope>NUCLEOTIDE SEQUENCE [LARGE SCALE GENOMIC DNA]</scope>
    <source>
        <strain evidence="9 10">San Diego</strain>
    </source>
</reference>
<comment type="function">
    <text evidence="5">Non-catalytic component of the proteasome, a multicatalytic proteinase complex which is characterized by its ability to cleave peptides with Arg, Phe, Tyr, Leu, and Glu adjacent to the leaving group at neutral or slightly basic pH. The proteasome has an ATP-dependent proteolytic activity.</text>
</comment>
<dbReference type="GO" id="GO:0005839">
    <property type="term" value="C:proteasome core complex"/>
    <property type="evidence" value="ECO:0007669"/>
    <property type="project" value="InterPro"/>
</dbReference>
<sequence length="202" mass="23063">MECSLAMNFGSFALVATDQTSARSILVMKETYDKTYALSDHLLLSVTGESGDTSQFAEFIAKNIQLFKMRNGYQLSPKAATNFTRRNLADYLRSRTPFMVNLIIAGYDKEKEGCELYYMDYLAANVKVPYAAHGYGGFFTTAIMDRDYRPDMNETEAYELMKACVREIQKRLIINLPNFQIKRVDKDGIHRLPDITVKNVDN</sequence>
<dbReference type="EMBL" id="VCGU01000459">
    <property type="protein sequence ID" value="TRY61762.1"/>
    <property type="molecule type" value="Genomic_DNA"/>
</dbReference>
<evidence type="ECO:0000313" key="10">
    <source>
        <dbReference type="Proteomes" id="UP000318571"/>
    </source>
</evidence>
<dbReference type="GO" id="GO:0005634">
    <property type="term" value="C:nucleus"/>
    <property type="evidence" value="ECO:0007669"/>
    <property type="project" value="UniProtKB-SubCell"/>
</dbReference>
<dbReference type="InterPro" id="IPR029055">
    <property type="entry name" value="Ntn_hydrolases_N"/>
</dbReference>
<dbReference type="PROSITE" id="PS00854">
    <property type="entry name" value="PROTEASOME_BETA_1"/>
    <property type="match status" value="1"/>
</dbReference>
<dbReference type="Proteomes" id="UP000318571">
    <property type="component" value="Chromosome 8"/>
</dbReference>
<keyword evidence="10" id="KW-1185">Reference proteome</keyword>
<dbReference type="OrthoDB" id="268428at2759"/>
<evidence type="ECO:0000256" key="8">
    <source>
        <dbReference type="RuleBase" id="RU004203"/>
    </source>
</evidence>
<gene>
    <name evidence="9" type="ORF">TCAL_01801</name>
</gene>
<comment type="function">
    <text evidence="8">Component of the proteasome, a multicatalytic proteinase complex which is characterized by its ability to cleave peptides with Arg, Phe, Tyr, Leu, and Glu adjacent to the leaving group at neutral or slightly basic pH. The proteasome has an ATP-dependent proteolytic activity.</text>
</comment>
<dbReference type="SUPFAM" id="SSF56235">
    <property type="entry name" value="N-terminal nucleophile aminohydrolases (Ntn hydrolases)"/>
    <property type="match status" value="1"/>
</dbReference>
<accession>A0A553N8J5</accession>
<evidence type="ECO:0000313" key="9">
    <source>
        <dbReference type="EMBL" id="TRY61762.1"/>
    </source>
</evidence>
<comment type="function">
    <text evidence="7">Non-catalytic component of the 20S core proteasome complex involved in the proteolytic degradation of most intracellular proteins. This complex plays numerous essential roles within the cell by associating with different regulatory particles. Associated with two 19S regulatory particles, forms the 26S proteasome and thus participates in the ATP-dependent degradation of ubiquitinated proteins. The 26S proteasome plays a key role in the maintenance of protein homeostasis by removing misfolded or damaged proteins that could impair cellular functions, and by removing proteins whose functions are no longer required. Associated with the PA200 or PA28, the 20S proteasome mediates ubiquitin-independent protein degradation. This type of proteolysis is required in several pathways including spermatogenesis (20S-PA200 complex) or generation of a subset of MHC class I-presented antigenic peptides (20S-PA28 complex).</text>
</comment>
<comment type="subcellular location">
    <subcellularLocation>
        <location evidence="8">Cytoplasm</location>
    </subcellularLocation>
    <subcellularLocation>
        <location evidence="8">Nucleus</location>
    </subcellularLocation>
</comment>
<evidence type="ECO:0000256" key="6">
    <source>
        <dbReference type="ARBA" id="ARBA00026071"/>
    </source>
</evidence>
<evidence type="ECO:0000256" key="3">
    <source>
        <dbReference type="ARBA" id="ARBA00022942"/>
    </source>
</evidence>
<keyword evidence="3 8" id="KW-0647">Proteasome</keyword>
<organism evidence="9 10">
    <name type="scientific">Tigriopus californicus</name>
    <name type="common">Marine copepod</name>
    <dbReference type="NCBI Taxonomy" id="6832"/>
    <lineage>
        <taxon>Eukaryota</taxon>
        <taxon>Metazoa</taxon>
        <taxon>Ecdysozoa</taxon>
        <taxon>Arthropoda</taxon>
        <taxon>Crustacea</taxon>
        <taxon>Multicrustacea</taxon>
        <taxon>Hexanauplia</taxon>
        <taxon>Copepoda</taxon>
        <taxon>Harpacticoida</taxon>
        <taxon>Harpacticidae</taxon>
        <taxon>Tigriopus</taxon>
    </lineage>
</organism>
<keyword evidence="2 8" id="KW-0963">Cytoplasm</keyword>
<dbReference type="STRING" id="6832.A0A553N8J5"/>
<evidence type="ECO:0000256" key="5">
    <source>
        <dbReference type="ARBA" id="ARBA00024953"/>
    </source>
</evidence>
<dbReference type="FunFam" id="3.60.20.10:FF:000008">
    <property type="entry name" value="Proteasome subunit beta type-4"/>
    <property type="match status" value="1"/>
</dbReference>